<proteinExistence type="predicted"/>
<gene>
    <name evidence="1" type="ORF">LCGC14_0995300</name>
</gene>
<evidence type="ECO:0000313" key="1">
    <source>
        <dbReference type="EMBL" id="KKN14527.1"/>
    </source>
</evidence>
<comment type="caution">
    <text evidence="1">The sequence shown here is derived from an EMBL/GenBank/DDBJ whole genome shotgun (WGS) entry which is preliminary data.</text>
</comment>
<protein>
    <submittedName>
        <fullName evidence="1">Uncharacterized protein</fullName>
    </submittedName>
</protein>
<sequence length="90" mass="10072">MYKVIRTTVTKEFVISPDHGGGLRILFVENETPGTSTVRYDLYVLDFDTGDEQEAVSSTDYFVFLYQVGVLLAGTYGTDVAVLAWDFLFS</sequence>
<dbReference type="AlphaFoldDB" id="A0A0F9NR18"/>
<accession>A0A0F9NR18</accession>
<reference evidence="1" key="1">
    <citation type="journal article" date="2015" name="Nature">
        <title>Complex archaea that bridge the gap between prokaryotes and eukaryotes.</title>
        <authorList>
            <person name="Spang A."/>
            <person name="Saw J.H."/>
            <person name="Jorgensen S.L."/>
            <person name="Zaremba-Niedzwiedzka K."/>
            <person name="Martijn J."/>
            <person name="Lind A.E."/>
            <person name="van Eijk R."/>
            <person name="Schleper C."/>
            <person name="Guy L."/>
            <person name="Ettema T.J."/>
        </authorList>
    </citation>
    <scope>NUCLEOTIDE SEQUENCE</scope>
</reference>
<dbReference type="EMBL" id="LAZR01003807">
    <property type="protein sequence ID" value="KKN14527.1"/>
    <property type="molecule type" value="Genomic_DNA"/>
</dbReference>
<name>A0A0F9NR18_9ZZZZ</name>
<organism evidence="1">
    <name type="scientific">marine sediment metagenome</name>
    <dbReference type="NCBI Taxonomy" id="412755"/>
    <lineage>
        <taxon>unclassified sequences</taxon>
        <taxon>metagenomes</taxon>
        <taxon>ecological metagenomes</taxon>
    </lineage>
</organism>